<dbReference type="InterPro" id="IPR038231">
    <property type="entry name" value="MepB-like_sf"/>
</dbReference>
<dbReference type="Pfam" id="PF08877">
    <property type="entry name" value="MepB-like"/>
    <property type="match status" value="1"/>
</dbReference>
<protein>
    <recommendedName>
        <fullName evidence="3">MepB protein</fullName>
    </recommendedName>
</protein>
<name>A0A542Y410_9MICO</name>
<dbReference type="Proteomes" id="UP000319094">
    <property type="component" value="Unassembled WGS sequence"/>
</dbReference>
<dbReference type="RefSeq" id="WP_246055745.1">
    <property type="nucleotide sequence ID" value="NZ_BAAAUY010000009.1"/>
</dbReference>
<reference evidence="1 2" key="1">
    <citation type="submission" date="2019-06" db="EMBL/GenBank/DDBJ databases">
        <title>Sequencing the genomes of 1000 actinobacteria strains.</title>
        <authorList>
            <person name="Klenk H.-P."/>
        </authorList>
    </citation>
    <scope>NUCLEOTIDE SEQUENCE [LARGE SCALE GENOMIC DNA]</scope>
    <source>
        <strain evidence="1 2">DSM 8803</strain>
    </source>
</reference>
<dbReference type="Gene3D" id="3.40.1350.140">
    <property type="entry name" value="MepB-like"/>
    <property type="match status" value="1"/>
</dbReference>
<dbReference type="EMBL" id="VFON01000001">
    <property type="protein sequence ID" value="TQL42809.1"/>
    <property type="molecule type" value="Genomic_DNA"/>
</dbReference>
<evidence type="ECO:0000313" key="1">
    <source>
        <dbReference type="EMBL" id="TQL42809.1"/>
    </source>
</evidence>
<organism evidence="1 2">
    <name type="scientific">Leucobacter komagatae</name>
    <dbReference type="NCBI Taxonomy" id="55969"/>
    <lineage>
        <taxon>Bacteria</taxon>
        <taxon>Bacillati</taxon>
        <taxon>Actinomycetota</taxon>
        <taxon>Actinomycetes</taxon>
        <taxon>Micrococcales</taxon>
        <taxon>Microbacteriaceae</taxon>
        <taxon>Leucobacter</taxon>
    </lineage>
</organism>
<sequence>MSFPTFHRLSPRLVGLGEVLGGPTPEEQGGEYESGTVLLRVGEAEERWRIRTARITPTKPGAFVAVWERGADGKTQPFAADDGTAGLLVFVAEPGATAESGTLARSGVFRFTAEMLMDLGITQHAGCAGKRGFRLYPSWCDGLNAQAARTQRAQAPAFTLLDG</sequence>
<keyword evidence="2" id="KW-1185">Reference proteome</keyword>
<gene>
    <name evidence="1" type="ORF">FB468_0817</name>
</gene>
<comment type="caution">
    <text evidence="1">The sequence shown here is derived from an EMBL/GenBank/DDBJ whole genome shotgun (WGS) entry which is preliminary data.</text>
</comment>
<evidence type="ECO:0008006" key="3">
    <source>
        <dbReference type="Google" id="ProtNLM"/>
    </source>
</evidence>
<dbReference type="AlphaFoldDB" id="A0A542Y410"/>
<proteinExistence type="predicted"/>
<dbReference type="InterPro" id="IPR011235">
    <property type="entry name" value="MepB-like"/>
</dbReference>
<accession>A0A542Y410</accession>
<evidence type="ECO:0000313" key="2">
    <source>
        <dbReference type="Proteomes" id="UP000319094"/>
    </source>
</evidence>